<dbReference type="PANTHER" id="PTHR13114">
    <property type="entry name" value="MEDIATOR OF RNA POLYMERASE II TRANSCRIPTION SUBUNIT 17"/>
    <property type="match status" value="1"/>
</dbReference>
<dbReference type="Proteomes" id="UP001367508">
    <property type="component" value="Unassembled WGS sequence"/>
</dbReference>
<evidence type="ECO:0000256" key="3">
    <source>
        <dbReference type="ARBA" id="ARBA00023015"/>
    </source>
</evidence>
<dbReference type="GO" id="GO:0016592">
    <property type="term" value="C:mediator complex"/>
    <property type="evidence" value="ECO:0007669"/>
    <property type="project" value="InterPro"/>
</dbReference>
<evidence type="ECO:0000256" key="4">
    <source>
        <dbReference type="ARBA" id="ARBA00023163"/>
    </source>
</evidence>
<sequence length="389" mass="42532">MTAGKLILLLDTYSCSLTPQLGRRLGVVEFSGKSFSENGSGHALANILRIFLEKSMEENLQMVHQELSVIIDLINTVEAIDAVMVPSLTRLKLLMNKALSNLAVSAAIKLQRFRSLSVSTVHVNHDAAGMLAINMSPNLCHSLQFGRFVLSLLLLLAFCVYSVQLSYFEHFTVGGLVLRYLCFLVFDLLSLAQGTSVYLSLVFSGQYPHTVEGELTNNVENAILPLESSDIFHEHIFGKGSENPNSSGNRLSGTQAKDGSGLLGHSFYVFGSQDLVQYSSCRAGKCDMPANFNPTWHSRVSSLIMEVPPSTLCGCQNSKRQFLDYGDGIKANRDILCLSFELEQGETLSLVPNVDPGDSEVMVVANEVISMFFLRLSSGRSEISLATVV</sequence>
<comment type="subcellular location">
    <subcellularLocation>
        <location evidence="1">Nucleus</location>
    </subcellularLocation>
</comment>
<keyword evidence="6" id="KW-1133">Transmembrane helix</keyword>
<dbReference type="InterPro" id="IPR019313">
    <property type="entry name" value="Mediator_Med17"/>
</dbReference>
<keyword evidence="4" id="KW-0804">Transcription</keyword>
<dbReference type="GO" id="GO:0006357">
    <property type="term" value="P:regulation of transcription by RNA polymerase II"/>
    <property type="evidence" value="ECO:0007669"/>
    <property type="project" value="InterPro"/>
</dbReference>
<keyword evidence="6" id="KW-0812">Transmembrane</keyword>
<evidence type="ECO:0000256" key="1">
    <source>
        <dbReference type="ARBA" id="ARBA00004123"/>
    </source>
</evidence>
<accession>A0AAN9L621</accession>
<feature type="transmembrane region" description="Helical" evidence="6">
    <location>
        <begin position="145"/>
        <end position="168"/>
    </location>
</feature>
<dbReference type="AlphaFoldDB" id="A0AAN9L621"/>
<keyword evidence="5" id="KW-0539">Nucleus</keyword>
<dbReference type="PANTHER" id="PTHR13114:SF7">
    <property type="entry name" value="MEDIATOR OF RNA POLYMERASE II TRANSCRIPTION SUBUNIT 17"/>
    <property type="match status" value="1"/>
</dbReference>
<dbReference type="GO" id="GO:0070847">
    <property type="term" value="C:core mediator complex"/>
    <property type="evidence" value="ECO:0007669"/>
    <property type="project" value="TreeGrafter"/>
</dbReference>
<dbReference type="EMBL" id="JAYMYQ010000005">
    <property type="protein sequence ID" value="KAK7330130.1"/>
    <property type="molecule type" value="Genomic_DNA"/>
</dbReference>
<comment type="similarity">
    <text evidence="2">Belongs to the Mediator complex subunit 17 family.</text>
</comment>
<keyword evidence="6" id="KW-0472">Membrane</keyword>
<feature type="transmembrane region" description="Helical" evidence="6">
    <location>
        <begin position="180"/>
        <end position="201"/>
    </location>
</feature>
<name>A0AAN9L621_CANGL</name>
<protein>
    <submittedName>
        <fullName evidence="7">Uncharacterized protein</fullName>
    </submittedName>
</protein>
<evidence type="ECO:0000313" key="8">
    <source>
        <dbReference type="Proteomes" id="UP001367508"/>
    </source>
</evidence>
<proteinExistence type="inferred from homology"/>
<evidence type="ECO:0000256" key="6">
    <source>
        <dbReference type="SAM" id="Phobius"/>
    </source>
</evidence>
<gene>
    <name evidence="7" type="ORF">VNO77_24316</name>
</gene>
<evidence type="ECO:0000256" key="2">
    <source>
        <dbReference type="ARBA" id="ARBA00005635"/>
    </source>
</evidence>
<evidence type="ECO:0000313" key="7">
    <source>
        <dbReference type="EMBL" id="KAK7330130.1"/>
    </source>
</evidence>
<organism evidence="7 8">
    <name type="scientific">Canavalia gladiata</name>
    <name type="common">Sword bean</name>
    <name type="synonym">Dolichos gladiatus</name>
    <dbReference type="NCBI Taxonomy" id="3824"/>
    <lineage>
        <taxon>Eukaryota</taxon>
        <taxon>Viridiplantae</taxon>
        <taxon>Streptophyta</taxon>
        <taxon>Embryophyta</taxon>
        <taxon>Tracheophyta</taxon>
        <taxon>Spermatophyta</taxon>
        <taxon>Magnoliopsida</taxon>
        <taxon>eudicotyledons</taxon>
        <taxon>Gunneridae</taxon>
        <taxon>Pentapetalae</taxon>
        <taxon>rosids</taxon>
        <taxon>fabids</taxon>
        <taxon>Fabales</taxon>
        <taxon>Fabaceae</taxon>
        <taxon>Papilionoideae</taxon>
        <taxon>50 kb inversion clade</taxon>
        <taxon>NPAAA clade</taxon>
        <taxon>indigoferoid/millettioid clade</taxon>
        <taxon>Phaseoleae</taxon>
        <taxon>Canavalia</taxon>
    </lineage>
</organism>
<reference evidence="7 8" key="1">
    <citation type="submission" date="2024-01" db="EMBL/GenBank/DDBJ databases">
        <title>The genomes of 5 underutilized Papilionoideae crops provide insights into root nodulation and disease resistanc.</title>
        <authorList>
            <person name="Jiang F."/>
        </authorList>
    </citation>
    <scope>NUCLEOTIDE SEQUENCE [LARGE SCALE GENOMIC DNA]</scope>
    <source>
        <strain evidence="7">LVBAO_FW01</strain>
        <tissue evidence="7">Leaves</tissue>
    </source>
</reference>
<keyword evidence="8" id="KW-1185">Reference proteome</keyword>
<comment type="caution">
    <text evidence="7">The sequence shown here is derived from an EMBL/GenBank/DDBJ whole genome shotgun (WGS) entry which is preliminary data.</text>
</comment>
<keyword evidence="3" id="KW-0805">Transcription regulation</keyword>
<dbReference type="GO" id="GO:0003712">
    <property type="term" value="F:transcription coregulator activity"/>
    <property type="evidence" value="ECO:0007669"/>
    <property type="project" value="InterPro"/>
</dbReference>
<evidence type="ECO:0000256" key="5">
    <source>
        <dbReference type="ARBA" id="ARBA00023242"/>
    </source>
</evidence>